<organism evidence="1 2">
    <name type="scientific">Algoriphagus formosus</name>
    <dbReference type="NCBI Taxonomy" id="2007308"/>
    <lineage>
        <taxon>Bacteria</taxon>
        <taxon>Pseudomonadati</taxon>
        <taxon>Bacteroidota</taxon>
        <taxon>Cytophagia</taxon>
        <taxon>Cytophagales</taxon>
        <taxon>Cyclobacteriaceae</taxon>
        <taxon>Algoriphagus</taxon>
    </lineage>
</organism>
<protein>
    <submittedName>
        <fullName evidence="1">Uncharacterized protein</fullName>
    </submittedName>
</protein>
<name>A0A4V3ASE1_9BACT</name>
<keyword evidence="2" id="KW-1185">Reference proteome</keyword>
<dbReference type="RefSeq" id="WP_133389597.1">
    <property type="nucleotide sequence ID" value="NZ_SMUW01000022.1"/>
</dbReference>
<proteinExistence type="predicted"/>
<evidence type="ECO:0000313" key="1">
    <source>
        <dbReference type="EMBL" id="TDK50117.1"/>
    </source>
</evidence>
<gene>
    <name evidence="1" type="ORF">E1898_01815</name>
</gene>
<evidence type="ECO:0000313" key="2">
    <source>
        <dbReference type="Proteomes" id="UP000295438"/>
    </source>
</evidence>
<dbReference type="AlphaFoldDB" id="A0A4V3ASE1"/>
<dbReference type="Proteomes" id="UP000295438">
    <property type="component" value="Unassembled WGS sequence"/>
</dbReference>
<reference evidence="1 2" key="1">
    <citation type="submission" date="2019-03" db="EMBL/GenBank/DDBJ databases">
        <title>Algoriphagus aquimaris sp. nov., isolated form marine sediment in Pohang, Korea.</title>
        <authorList>
            <person name="Kim J."/>
            <person name="Yoon S.-H."/>
            <person name="Lee S.-S."/>
        </authorList>
    </citation>
    <scope>NUCLEOTIDE SEQUENCE [LARGE SCALE GENOMIC DNA]</scope>
    <source>
        <strain evidence="1 2">F21</strain>
    </source>
</reference>
<dbReference type="EMBL" id="SMUW01000022">
    <property type="protein sequence ID" value="TDK50117.1"/>
    <property type="molecule type" value="Genomic_DNA"/>
</dbReference>
<comment type="caution">
    <text evidence="1">The sequence shown here is derived from an EMBL/GenBank/DDBJ whole genome shotgun (WGS) entry which is preliminary data.</text>
</comment>
<accession>A0A4V3ASE1</accession>
<sequence>MMENDQLIENFFSDMKKQDQNIPIPEFPETKVRSFNWWIPSGIAATLLLGGFLLTQQEPVTEAPSEVIIISLQENENNEQEFTIEEKAYIDVWESSTSSLLTEF</sequence>